<evidence type="ECO:0000256" key="7">
    <source>
        <dbReference type="ARBA" id="ARBA00023172"/>
    </source>
</evidence>
<dbReference type="GO" id="GO:0046872">
    <property type="term" value="F:metal ion binding"/>
    <property type="evidence" value="ECO:0007669"/>
    <property type="project" value="UniProtKB-KW"/>
</dbReference>
<evidence type="ECO:0000256" key="5">
    <source>
        <dbReference type="ARBA" id="ARBA00022833"/>
    </source>
</evidence>
<evidence type="ECO:0000256" key="1">
    <source>
        <dbReference type="ARBA" id="ARBA00008761"/>
    </source>
</evidence>
<dbReference type="GO" id="GO:0006310">
    <property type="term" value="P:DNA recombination"/>
    <property type="evidence" value="ECO:0007669"/>
    <property type="project" value="UniProtKB-KW"/>
</dbReference>
<dbReference type="GO" id="GO:0032196">
    <property type="term" value="P:transposition"/>
    <property type="evidence" value="ECO:0007669"/>
    <property type="project" value="UniProtKB-KW"/>
</dbReference>
<evidence type="ECO:0000256" key="4">
    <source>
        <dbReference type="ARBA" id="ARBA00022723"/>
    </source>
</evidence>
<accession>A0A137T0K8</accession>
<comment type="caution">
    <text evidence="11">The sequence shown here is derived from an EMBL/GenBank/DDBJ whole genome shotgun (WGS) entry which is preliminary data.</text>
</comment>
<evidence type="ECO:0000256" key="6">
    <source>
        <dbReference type="ARBA" id="ARBA00023125"/>
    </source>
</evidence>
<dbReference type="InterPro" id="IPR053522">
    <property type="entry name" value="RNA-guided_endonuclease_TnpB"/>
</dbReference>
<dbReference type="GO" id="GO:0003677">
    <property type="term" value="F:DNA binding"/>
    <property type="evidence" value="ECO:0007669"/>
    <property type="project" value="UniProtKB-KW"/>
</dbReference>
<name>A0A137T0K8_9BACT</name>
<dbReference type="NCBIfam" id="NF038281">
    <property type="entry name" value="IS200_TnpB"/>
    <property type="match status" value="1"/>
</dbReference>
<dbReference type="InterPro" id="IPR021027">
    <property type="entry name" value="Transposase_put_HTH"/>
</dbReference>
<dbReference type="Pfam" id="PF12323">
    <property type="entry name" value="HTH_OrfB_IS605"/>
    <property type="match status" value="1"/>
</dbReference>
<evidence type="ECO:0000256" key="2">
    <source>
        <dbReference type="ARBA" id="ARBA00011044"/>
    </source>
</evidence>
<feature type="domain" description="Transposase putative helix-turn-helix" evidence="10">
    <location>
        <begin position="1"/>
        <end position="49"/>
    </location>
</feature>
<evidence type="ECO:0000313" key="12">
    <source>
        <dbReference type="Proteomes" id="UP000070093"/>
    </source>
</evidence>
<dbReference type="RefSeq" id="WP_061314415.1">
    <property type="nucleotide sequence ID" value="NZ_KQ965629.1"/>
</dbReference>
<dbReference type="NCBIfam" id="NF040570">
    <property type="entry name" value="guided_TnpB"/>
    <property type="match status" value="1"/>
</dbReference>
<reference evidence="11 12" key="1">
    <citation type="submission" date="2016-02" db="EMBL/GenBank/DDBJ databases">
        <authorList>
            <person name="Wen L."/>
            <person name="He K."/>
            <person name="Yang H."/>
        </authorList>
    </citation>
    <scope>NUCLEOTIDE SEQUENCE [LARGE SCALE GENOMIC DNA]</scope>
    <source>
        <strain evidence="11 12">GED7880</strain>
    </source>
</reference>
<dbReference type="Pfam" id="PF01385">
    <property type="entry name" value="OrfB_IS605"/>
    <property type="match status" value="1"/>
</dbReference>
<evidence type="ECO:0000256" key="3">
    <source>
        <dbReference type="ARBA" id="ARBA00022578"/>
    </source>
</evidence>
<dbReference type="PANTHER" id="PTHR30405:SF25">
    <property type="entry name" value="RNA-GUIDED DNA ENDONUCLEASE INSQ-RELATED"/>
    <property type="match status" value="1"/>
</dbReference>
<dbReference type="NCBIfam" id="TIGR01766">
    <property type="entry name" value="IS200/IS605 family accessory protein TnpB-like domain"/>
    <property type="match status" value="1"/>
</dbReference>
<evidence type="ECO:0000259" key="8">
    <source>
        <dbReference type="Pfam" id="PF01385"/>
    </source>
</evidence>
<protein>
    <submittedName>
        <fullName evidence="11">Transposase, IS605 OrfB family</fullName>
    </submittedName>
</protein>
<sequence length="401" mass="46118">MRKINRTYKFRLYPNKEQAELLARHFGCSRFVYNYFLNQRKEQYRLTGKSDNYYAQAKFLTEMKKQEATAWLKEVNSQTLQFAIRSLEVAYTNFLQKRAKFPSFKSKHSKNSFTVPQFASIAGNRIFIPKFKEGIKCCVHREIVGKIGKVTISKTPSGKYFVSVFTEEEYITPIEKSGKSVGVDLGLKNLLITSEGETFRNNRYTKKYERILAKAQQHLSRKKKGSRGFENQKLKVARLHEKISNSRADYLHKCSVSLVRRYDTICIEDLNVKGMERNHRLAKSVADASWGTFVSMLTYKAEWNGKKIVKIDRFFPSSQTCNVCGNINKQTKDLSVREWECPVCHTHHNRDVNAAINILRFGLNHTSAGTVDYTGGEEVRADLLESRSSVKPEAHKSLACG</sequence>
<comment type="similarity">
    <text evidence="1">In the C-terminal section; belongs to the transposase 35 family.</text>
</comment>
<dbReference type="Pfam" id="PF07282">
    <property type="entry name" value="Cas12f1-like_TNB"/>
    <property type="match status" value="1"/>
</dbReference>
<keyword evidence="6" id="KW-0238">DNA-binding</keyword>
<organism evidence="11 12">
    <name type="scientific">Prevotella bivia</name>
    <dbReference type="NCBI Taxonomy" id="28125"/>
    <lineage>
        <taxon>Bacteria</taxon>
        <taxon>Pseudomonadati</taxon>
        <taxon>Bacteroidota</taxon>
        <taxon>Bacteroidia</taxon>
        <taxon>Bacteroidales</taxon>
        <taxon>Prevotellaceae</taxon>
        <taxon>Prevotella</taxon>
    </lineage>
</organism>
<dbReference type="InterPro" id="IPR001959">
    <property type="entry name" value="Transposase"/>
</dbReference>
<dbReference type="PANTHER" id="PTHR30405">
    <property type="entry name" value="TRANSPOSASE"/>
    <property type="match status" value="1"/>
</dbReference>
<dbReference type="InterPro" id="IPR010095">
    <property type="entry name" value="Cas12f1-like_TNB"/>
</dbReference>
<keyword evidence="7" id="KW-0233">DNA recombination</keyword>
<evidence type="ECO:0000259" key="10">
    <source>
        <dbReference type="Pfam" id="PF12323"/>
    </source>
</evidence>
<evidence type="ECO:0000313" key="11">
    <source>
        <dbReference type="EMBL" id="KXO18255.1"/>
    </source>
</evidence>
<gene>
    <name evidence="11" type="ORF">HMPREF3202_00225</name>
</gene>
<dbReference type="EMBL" id="LTAG01000013">
    <property type="protein sequence ID" value="KXO18255.1"/>
    <property type="molecule type" value="Genomic_DNA"/>
</dbReference>
<keyword evidence="3" id="KW-0815">Transposition</keyword>
<feature type="domain" description="Probable transposase IS891/IS1136/IS1341" evidence="8">
    <location>
        <begin position="166"/>
        <end position="278"/>
    </location>
</feature>
<proteinExistence type="inferred from homology"/>
<keyword evidence="5" id="KW-0862">Zinc</keyword>
<feature type="domain" description="Cas12f1-like TNB" evidence="9">
    <location>
        <begin position="290"/>
        <end position="358"/>
    </location>
</feature>
<comment type="similarity">
    <text evidence="2">In the N-terminal section; belongs to the transposase 2 family.</text>
</comment>
<dbReference type="PATRIC" id="fig|28125.4.peg.220"/>
<dbReference type="STRING" id="28125.HMPREF3202_00225"/>
<dbReference type="AlphaFoldDB" id="A0A137T0K8"/>
<evidence type="ECO:0000259" key="9">
    <source>
        <dbReference type="Pfam" id="PF07282"/>
    </source>
</evidence>
<dbReference type="Proteomes" id="UP000070093">
    <property type="component" value="Unassembled WGS sequence"/>
</dbReference>
<keyword evidence="4" id="KW-0479">Metal-binding</keyword>
<dbReference type="InterPro" id="IPR051399">
    <property type="entry name" value="RNA-guided_DNA_endo/Transpos"/>
</dbReference>